<protein>
    <recommendedName>
        <fullName evidence="6">DNA methyltransferase 1-associated protein 1</fullName>
    </recommendedName>
</protein>
<dbReference type="GO" id="GO:0006338">
    <property type="term" value="P:chromatin remodeling"/>
    <property type="evidence" value="ECO:0007669"/>
    <property type="project" value="InterPro"/>
</dbReference>
<dbReference type="EMBL" id="HBUF01200932">
    <property type="protein sequence ID" value="CAG6661876.1"/>
    <property type="molecule type" value="Transcribed_RNA"/>
</dbReference>
<dbReference type="PANTHER" id="PTHR12855">
    <property type="entry name" value="DNA METHYLTRANSFERASE 1-ASSOCIATED PROTEIN 1 FAMILY MEMBER"/>
    <property type="match status" value="1"/>
</dbReference>
<dbReference type="Pfam" id="PF05499">
    <property type="entry name" value="DMAP1"/>
    <property type="match status" value="1"/>
</dbReference>
<evidence type="ECO:0000256" key="5">
    <source>
        <dbReference type="ARBA" id="ARBA00023242"/>
    </source>
</evidence>
<proteinExistence type="predicted"/>
<keyword evidence="2" id="KW-0156">Chromatin regulator</keyword>
<dbReference type="GO" id="GO:0032259">
    <property type="term" value="P:methylation"/>
    <property type="evidence" value="ECO:0007669"/>
    <property type="project" value="UniProtKB-KW"/>
</dbReference>
<keyword evidence="5" id="KW-0539">Nucleus</keyword>
<evidence type="ECO:0000256" key="2">
    <source>
        <dbReference type="ARBA" id="ARBA00022853"/>
    </source>
</evidence>
<evidence type="ECO:0000313" key="9">
    <source>
        <dbReference type="EMBL" id="CAG6661876.1"/>
    </source>
</evidence>
<evidence type="ECO:0000259" key="7">
    <source>
        <dbReference type="Pfam" id="PF05499"/>
    </source>
</evidence>
<dbReference type="GO" id="GO:0008168">
    <property type="term" value="F:methyltransferase activity"/>
    <property type="evidence" value="ECO:0007669"/>
    <property type="project" value="UniProtKB-KW"/>
</dbReference>
<keyword evidence="9" id="KW-0808">Transferase</keyword>
<accession>A0A8D8S4X4</accession>
<dbReference type="PANTHER" id="PTHR12855:SF10">
    <property type="entry name" value="DNA METHYLTRANSFERASE 1-ASSOCIATED PROTEIN 1"/>
    <property type="match status" value="1"/>
</dbReference>
<evidence type="ECO:0000256" key="6">
    <source>
        <dbReference type="ARBA" id="ARBA00067416"/>
    </source>
</evidence>
<name>A0A8D8S4X4_9HEMI</name>
<comment type="subcellular location">
    <subcellularLocation>
        <location evidence="1">Nucleus</location>
    </subcellularLocation>
</comment>
<dbReference type="EMBL" id="HBUF01377733">
    <property type="protein sequence ID" value="CAG6729043.1"/>
    <property type="molecule type" value="Transcribed_RNA"/>
</dbReference>
<evidence type="ECO:0000256" key="4">
    <source>
        <dbReference type="ARBA" id="ARBA00023163"/>
    </source>
</evidence>
<dbReference type="EMBL" id="HBUF01200933">
    <property type="protein sequence ID" value="CAG6661877.1"/>
    <property type="molecule type" value="Transcribed_RNA"/>
</dbReference>
<evidence type="ECO:0000256" key="1">
    <source>
        <dbReference type="ARBA" id="ARBA00004123"/>
    </source>
</evidence>
<keyword evidence="3" id="KW-0805">Transcription regulation</keyword>
<dbReference type="GO" id="GO:0000122">
    <property type="term" value="P:negative regulation of transcription by RNA polymerase II"/>
    <property type="evidence" value="ECO:0007669"/>
    <property type="project" value="TreeGrafter"/>
</dbReference>
<dbReference type="GO" id="GO:0006281">
    <property type="term" value="P:DNA repair"/>
    <property type="evidence" value="ECO:0007669"/>
    <property type="project" value="InterPro"/>
</dbReference>
<dbReference type="InterPro" id="IPR027109">
    <property type="entry name" value="Swc4/Dmap1"/>
</dbReference>
<sequence>MTSDIRDILELEKDAPAEITREAIIGVDKTRKMQPNKYKKEKRPEGMAREVFALLCNDNRDAPPLLPTDSGQGYKHVKAKLGMRKVRQWKWLPFSNPARKDNAVFHHWRRVTDEGKEYPFARFNKQVSIPTYTDTEYLQELQSPTWTRAETDHLFDLCHRFDLRFIVIHDRYDTNKFPTGRSIEDLKQRYYFVCHTLAKMRGTESSAGSEPKLFDAEHEKKRKEQLKRLFERTPEQVDEEQMLLAELKKIEIRRKERDRKTQDLQKLMTAADLNTDNRKQEKKMPPKRKLAHQIPRRSLDTTQTLESAGIKWPEMRATGVSIRSQKMKLPTGLGQKKIKALEQMLQDLNISLNPVPTEEIVTQYNDLRSDMVLLYELKQALDNYQFELQSLKHQFEAMHPGETFKIPDKMFETGALLSNLGAGGAGGAGPKLQGGGASTENIDVIGVTP</sequence>
<feature type="domain" description="DAMP1 SANT/Myb-like" evidence="8">
    <location>
        <begin position="118"/>
        <end position="197"/>
    </location>
</feature>
<dbReference type="InterPro" id="IPR032563">
    <property type="entry name" value="DAMP1_SANT-like"/>
</dbReference>
<dbReference type="FunFam" id="1.10.10.60:FF:000087">
    <property type="entry name" value="DNA methyltransferase 1-associated protein 1"/>
    <property type="match status" value="1"/>
</dbReference>
<evidence type="ECO:0000256" key="3">
    <source>
        <dbReference type="ARBA" id="ARBA00023015"/>
    </source>
</evidence>
<keyword evidence="9" id="KW-0489">Methyltransferase</keyword>
<dbReference type="EMBL" id="HBUF01377731">
    <property type="protein sequence ID" value="CAG6729041.1"/>
    <property type="molecule type" value="Transcribed_RNA"/>
</dbReference>
<dbReference type="GO" id="GO:0035267">
    <property type="term" value="C:NuA4 histone acetyltransferase complex"/>
    <property type="evidence" value="ECO:0007669"/>
    <property type="project" value="InterPro"/>
</dbReference>
<organism evidence="9">
    <name type="scientific">Cacopsylla melanoneura</name>
    <dbReference type="NCBI Taxonomy" id="428564"/>
    <lineage>
        <taxon>Eukaryota</taxon>
        <taxon>Metazoa</taxon>
        <taxon>Ecdysozoa</taxon>
        <taxon>Arthropoda</taxon>
        <taxon>Hexapoda</taxon>
        <taxon>Insecta</taxon>
        <taxon>Pterygota</taxon>
        <taxon>Neoptera</taxon>
        <taxon>Paraneoptera</taxon>
        <taxon>Hemiptera</taxon>
        <taxon>Sternorrhyncha</taxon>
        <taxon>Psylloidea</taxon>
        <taxon>Psyllidae</taxon>
        <taxon>Psyllinae</taxon>
        <taxon>Cacopsylla</taxon>
    </lineage>
</organism>
<dbReference type="Pfam" id="PF16282">
    <property type="entry name" value="SANT_DAMP1_like"/>
    <property type="match status" value="1"/>
</dbReference>
<dbReference type="EMBL" id="HBUF01029380">
    <property type="protein sequence ID" value="CAG6614112.1"/>
    <property type="molecule type" value="Transcribed_RNA"/>
</dbReference>
<evidence type="ECO:0000259" key="8">
    <source>
        <dbReference type="Pfam" id="PF16282"/>
    </source>
</evidence>
<dbReference type="GO" id="GO:0000812">
    <property type="term" value="C:Swr1 complex"/>
    <property type="evidence" value="ECO:0007669"/>
    <property type="project" value="TreeGrafter"/>
</dbReference>
<dbReference type="InterPro" id="IPR008468">
    <property type="entry name" value="DMAP1"/>
</dbReference>
<dbReference type="EMBL" id="HBUF01535758">
    <property type="protein sequence ID" value="CAG6753250.1"/>
    <property type="molecule type" value="Transcribed_RNA"/>
</dbReference>
<keyword evidence="4" id="KW-0804">Transcription</keyword>
<dbReference type="Gene3D" id="1.10.10.60">
    <property type="entry name" value="Homeodomain-like"/>
    <property type="match status" value="1"/>
</dbReference>
<feature type="domain" description="DNA methyltransferase 1-associated 1" evidence="7">
    <location>
        <begin position="239"/>
        <end position="404"/>
    </location>
</feature>
<dbReference type="GO" id="GO:0003714">
    <property type="term" value="F:transcription corepressor activity"/>
    <property type="evidence" value="ECO:0007669"/>
    <property type="project" value="TreeGrafter"/>
</dbReference>
<reference evidence="9" key="1">
    <citation type="submission" date="2021-05" db="EMBL/GenBank/DDBJ databases">
        <authorList>
            <person name="Alioto T."/>
            <person name="Alioto T."/>
            <person name="Gomez Garrido J."/>
        </authorList>
    </citation>
    <scope>NUCLEOTIDE SEQUENCE</scope>
</reference>
<dbReference type="AlphaFoldDB" id="A0A8D8S4X4"/>
<dbReference type="CDD" id="cd11658">
    <property type="entry name" value="SANT_DMAP1_like"/>
    <property type="match status" value="1"/>
</dbReference>